<accession>A0A433DAQ7</accession>
<name>A0A433DAQ7_9FUNG</name>
<keyword evidence="3" id="KW-1185">Reference proteome</keyword>
<evidence type="ECO:0000313" key="2">
    <source>
        <dbReference type="EMBL" id="RUP47903.1"/>
    </source>
</evidence>
<evidence type="ECO:0000256" key="1">
    <source>
        <dbReference type="SAM" id="MobiDB-lite"/>
    </source>
</evidence>
<protein>
    <submittedName>
        <fullName evidence="2">Uncharacterized protein</fullName>
    </submittedName>
</protein>
<feature type="compositionally biased region" description="Basic residues" evidence="1">
    <location>
        <begin position="1"/>
        <end position="15"/>
    </location>
</feature>
<proteinExistence type="predicted"/>
<evidence type="ECO:0000313" key="3">
    <source>
        <dbReference type="Proteomes" id="UP000268093"/>
    </source>
</evidence>
<dbReference type="Proteomes" id="UP000268093">
    <property type="component" value="Unassembled WGS sequence"/>
</dbReference>
<gene>
    <name evidence="2" type="ORF">BC936DRAFT_145196</name>
</gene>
<comment type="caution">
    <text evidence="2">The sequence shown here is derived from an EMBL/GenBank/DDBJ whole genome shotgun (WGS) entry which is preliminary data.</text>
</comment>
<dbReference type="AlphaFoldDB" id="A0A433DAQ7"/>
<organism evidence="2 3">
    <name type="scientific">Jimgerdemannia flammicorona</name>
    <dbReference type="NCBI Taxonomy" id="994334"/>
    <lineage>
        <taxon>Eukaryota</taxon>
        <taxon>Fungi</taxon>
        <taxon>Fungi incertae sedis</taxon>
        <taxon>Mucoromycota</taxon>
        <taxon>Mucoromycotina</taxon>
        <taxon>Endogonomycetes</taxon>
        <taxon>Endogonales</taxon>
        <taxon>Endogonaceae</taxon>
        <taxon>Jimgerdemannia</taxon>
    </lineage>
</organism>
<feature type="region of interest" description="Disordered" evidence="1">
    <location>
        <begin position="1"/>
        <end position="40"/>
    </location>
</feature>
<sequence length="262" mass="29265">MPCKKPRIKRCMRMKAKSDKPQVSEASTSASAPQFYPSQVDDGDLKQKIGDRAVIKRKLDQILEELEDMNDSKKTLISISDISQLLFMELMESCGIVRRSIKPVVVASSKKVAAFSWRANPKEGPQSKSYLKWLEDNITLPKNVKFYNAASDVNLLFTTSLSTRYNFNGTTDTVIVPEENIVCKNVAGGLLVGMELKSYITPKGIIQAIVKLLVANIHSVHAVVMILTDLGSKWQFFWLEKGTVVDCRLDLPQAITLLESIL</sequence>
<dbReference type="EMBL" id="RBNI01003979">
    <property type="protein sequence ID" value="RUP47903.1"/>
    <property type="molecule type" value="Genomic_DNA"/>
</dbReference>
<reference evidence="2 3" key="1">
    <citation type="journal article" date="2018" name="New Phytol.">
        <title>Phylogenomics of Endogonaceae and evolution of mycorrhizas within Mucoromycota.</title>
        <authorList>
            <person name="Chang Y."/>
            <person name="Desiro A."/>
            <person name="Na H."/>
            <person name="Sandor L."/>
            <person name="Lipzen A."/>
            <person name="Clum A."/>
            <person name="Barry K."/>
            <person name="Grigoriev I.V."/>
            <person name="Martin F.M."/>
            <person name="Stajich J.E."/>
            <person name="Smith M.E."/>
            <person name="Bonito G."/>
            <person name="Spatafora J.W."/>
        </authorList>
    </citation>
    <scope>NUCLEOTIDE SEQUENCE [LARGE SCALE GENOMIC DNA]</scope>
    <source>
        <strain evidence="2 3">GMNB39</strain>
    </source>
</reference>
<dbReference type="OrthoDB" id="2435285at2759"/>